<comment type="cofactor">
    <cofactor evidence="1">
        <name>Mg(2+)</name>
        <dbReference type="ChEBI" id="CHEBI:18420"/>
    </cofactor>
</comment>
<evidence type="ECO:0000256" key="4">
    <source>
        <dbReference type="ARBA" id="ARBA00008276"/>
    </source>
</evidence>
<proteinExistence type="inferred from homology"/>
<keyword evidence="14" id="KW-0289">Folate biosynthesis</keyword>
<evidence type="ECO:0000256" key="14">
    <source>
        <dbReference type="ARBA" id="ARBA00022909"/>
    </source>
</evidence>
<evidence type="ECO:0000256" key="16">
    <source>
        <dbReference type="ARBA" id="ARBA00047493"/>
    </source>
</evidence>
<dbReference type="GO" id="GO:0005737">
    <property type="term" value="C:cytoplasm"/>
    <property type="evidence" value="ECO:0007669"/>
    <property type="project" value="TreeGrafter"/>
</dbReference>
<evidence type="ECO:0000256" key="13">
    <source>
        <dbReference type="ARBA" id="ARBA00022842"/>
    </source>
</evidence>
<dbReference type="AlphaFoldDB" id="A0A371IXA6"/>
<dbReference type="Pfam" id="PF02875">
    <property type="entry name" value="Mur_ligase_C"/>
    <property type="match status" value="1"/>
</dbReference>
<dbReference type="GO" id="GO:0004326">
    <property type="term" value="F:tetrahydrofolylpolyglutamate synthase activity"/>
    <property type="evidence" value="ECO:0007669"/>
    <property type="project" value="UniProtKB-EC"/>
</dbReference>
<feature type="domain" description="Mur ligase central" evidence="20">
    <location>
        <begin position="44"/>
        <end position="270"/>
    </location>
</feature>
<dbReference type="GO" id="GO:0005524">
    <property type="term" value="F:ATP binding"/>
    <property type="evidence" value="ECO:0007669"/>
    <property type="project" value="UniProtKB-KW"/>
</dbReference>
<dbReference type="RefSeq" id="WP_094369678.1">
    <property type="nucleotide sequence ID" value="NZ_NOJY02000123.1"/>
</dbReference>
<keyword evidence="10" id="KW-0479">Metal-binding</keyword>
<comment type="pathway">
    <text evidence="2">Cofactor biosynthesis; tetrahydrofolate biosynthesis; 7,8-dihydrofolate from 2-amino-4-hydroxy-6-hydroxymethyl-7,8-dihydropteridine diphosphate and 4-aminobenzoate: step 2/2.</text>
</comment>
<comment type="caution">
    <text evidence="21">The sequence shown here is derived from an EMBL/GenBank/DDBJ whole genome shotgun (WGS) entry which is preliminary data.</text>
</comment>
<dbReference type="PROSITE" id="PS01011">
    <property type="entry name" value="FOLYLPOLYGLU_SYNT_1"/>
    <property type="match status" value="1"/>
</dbReference>
<evidence type="ECO:0000256" key="10">
    <source>
        <dbReference type="ARBA" id="ARBA00022723"/>
    </source>
</evidence>
<evidence type="ECO:0000259" key="19">
    <source>
        <dbReference type="Pfam" id="PF02875"/>
    </source>
</evidence>
<evidence type="ECO:0000313" key="21">
    <source>
        <dbReference type="EMBL" id="RDY25109.1"/>
    </source>
</evidence>
<dbReference type="OrthoDB" id="9809356at2"/>
<reference evidence="21 22" key="1">
    <citation type="journal article" date="2017" name="Genome Announc.">
        <title>Draft Genome Sequence of Romboutsia weinsteinii sp. nov. Strain CCRI-19649(T) Isolated from Surface Water.</title>
        <authorList>
            <person name="Maheux A.F."/>
            <person name="Boudreau D.K."/>
            <person name="Berube E."/>
            <person name="Boissinot M."/>
            <person name="Cantin P."/>
            <person name="Raymond F."/>
            <person name="Corbeil J."/>
            <person name="Omar R.F."/>
            <person name="Bergeron M.G."/>
        </authorList>
    </citation>
    <scope>NUCLEOTIDE SEQUENCE [LARGE SCALE GENOMIC DNA]</scope>
    <source>
        <strain evidence="21 22">CCRI-19649</strain>
    </source>
</reference>
<accession>A0A371IXA6</accession>
<evidence type="ECO:0000256" key="11">
    <source>
        <dbReference type="ARBA" id="ARBA00022741"/>
    </source>
</evidence>
<keyword evidence="11 18" id="KW-0547">Nucleotide-binding</keyword>
<dbReference type="NCBIfam" id="TIGR01499">
    <property type="entry name" value="folC"/>
    <property type="match status" value="1"/>
</dbReference>
<dbReference type="EMBL" id="NOJY02000123">
    <property type="protein sequence ID" value="RDY25109.1"/>
    <property type="molecule type" value="Genomic_DNA"/>
</dbReference>
<evidence type="ECO:0000256" key="5">
    <source>
        <dbReference type="ARBA" id="ARBA00011245"/>
    </source>
</evidence>
<dbReference type="Proteomes" id="UP000215694">
    <property type="component" value="Unassembled WGS sequence"/>
</dbReference>
<comment type="subunit">
    <text evidence="5">Monomer.</text>
</comment>
<dbReference type="GO" id="GO:0046872">
    <property type="term" value="F:metal ion binding"/>
    <property type="evidence" value="ECO:0007669"/>
    <property type="project" value="UniProtKB-KW"/>
</dbReference>
<comment type="catalytic activity">
    <reaction evidence="16">
        <text>(6S)-5,6,7,8-tetrahydrofolyl-(gamma-L-Glu)(n) + L-glutamate + ATP = (6S)-5,6,7,8-tetrahydrofolyl-(gamma-L-Glu)(n+1) + ADP + phosphate + H(+)</text>
        <dbReference type="Rhea" id="RHEA:10580"/>
        <dbReference type="Rhea" id="RHEA-COMP:14738"/>
        <dbReference type="Rhea" id="RHEA-COMP:14740"/>
        <dbReference type="ChEBI" id="CHEBI:15378"/>
        <dbReference type="ChEBI" id="CHEBI:29985"/>
        <dbReference type="ChEBI" id="CHEBI:30616"/>
        <dbReference type="ChEBI" id="CHEBI:43474"/>
        <dbReference type="ChEBI" id="CHEBI:141005"/>
        <dbReference type="ChEBI" id="CHEBI:456216"/>
        <dbReference type="EC" id="6.3.2.17"/>
    </reaction>
</comment>
<evidence type="ECO:0000256" key="3">
    <source>
        <dbReference type="ARBA" id="ARBA00005150"/>
    </source>
</evidence>
<dbReference type="GO" id="GO:0008841">
    <property type="term" value="F:dihydrofolate synthase activity"/>
    <property type="evidence" value="ECO:0007669"/>
    <property type="project" value="UniProtKB-EC"/>
</dbReference>
<dbReference type="PANTHER" id="PTHR11136:SF0">
    <property type="entry name" value="DIHYDROFOLATE SYNTHETASE-RELATED"/>
    <property type="match status" value="1"/>
</dbReference>
<dbReference type="InterPro" id="IPR004101">
    <property type="entry name" value="Mur_ligase_C"/>
</dbReference>
<dbReference type="Gene3D" id="3.90.190.20">
    <property type="entry name" value="Mur ligase, C-terminal domain"/>
    <property type="match status" value="1"/>
</dbReference>
<dbReference type="InterPro" id="IPR001645">
    <property type="entry name" value="Folylpolyglutamate_synth"/>
</dbReference>
<gene>
    <name evidence="21" type="ORF">CHL78_019945</name>
</gene>
<dbReference type="SUPFAM" id="SSF53623">
    <property type="entry name" value="MurD-like peptide ligases, catalytic domain"/>
    <property type="match status" value="1"/>
</dbReference>
<evidence type="ECO:0000256" key="18">
    <source>
        <dbReference type="PIRNR" id="PIRNR001563"/>
    </source>
</evidence>
<dbReference type="InterPro" id="IPR018109">
    <property type="entry name" value="Folylpolyglutamate_synth_CS"/>
</dbReference>
<comment type="pathway">
    <text evidence="3">Cofactor biosynthesis; tetrahydrofolylpolyglutamate biosynthesis.</text>
</comment>
<dbReference type="GO" id="GO:0046656">
    <property type="term" value="P:folic acid biosynthetic process"/>
    <property type="evidence" value="ECO:0007669"/>
    <property type="project" value="UniProtKB-KW"/>
</dbReference>
<evidence type="ECO:0000256" key="12">
    <source>
        <dbReference type="ARBA" id="ARBA00022840"/>
    </source>
</evidence>
<evidence type="ECO:0000313" key="22">
    <source>
        <dbReference type="Proteomes" id="UP000215694"/>
    </source>
</evidence>
<evidence type="ECO:0000256" key="6">
    <source>
        <dbReference type="ARBA" id="ARBA00013023"/>
    </source>
</evidence>
<dbReference type="InterPro" id="IPR013221">
    <property type="entry name" value="Mur_ligase_cen"/>
</dbReference>
<dbReference type="PIRSF" id="PIRSF001563">
    <property type="entry name" value="Folylpolyglu_synth"/>
    <property type="match status" value="1"/>
</dbReference>
<protein>
    <recommendedName>
        <fullName evidence="8">Dihydrofolate synthase/folylpolyglutamate synthase</fullName>
        <ecNumber evidence="6">6.3.2.12</ecNumber>
        <ecNumber evidence="7">6.3.2.17</ecNumber>
    </recommendedName>
    <alternativeName>
        <fullName evidence="15">Tetrahydrofolylpolyglutamate synthase</fullName>
    </alternativeName>
</protein>
<dbReference type="EC" id="6.3.2.17" evidence="7"/>
<dbReference type="SUPFAM" id="SSF53244">
    <property type="entry name" value="MurD-like peptide ligases, peptide-binding domain"/>
    <property type="match status" value="1"/>
</dbReference>
<evidence type="ECO:0000256" key="7">
    <source>
        <dbReference type="ARBA" id="ARBA00013025"/>
    </source>
</evidence>
<dbReference type="InterPro" id="IPR036615">
    <property type="entry name" value="Mur_ligase_C_dom_sf"/>
</dbReference>
<evidence type="ECO:0000256" key="9">
    <source>
        <dbReference type="ARBA" id="ARBA00022598"/>
    </source>
</evidence>
<comment type="catalytic activity">
    <reaction evidence="17">
        <text>7,8-dihydropteroate + L-glutamate + ATP = 7,8-dihydrofolate + ADP + phosphate + H(+)</text>
        <dbReference type="Rhea" id="RHEA:23584"/>
        <dbReference type="ChEBI" id="CHEBI:15378"/>
        <dbReference type="ChEBI" id="CHEBI:17839"/>
        <dbReference type="ChEBI" id="CHEBI:29985"/>
        <dbReference type="ChEBI" id="CHEBI:30616"/>
        <dbReference type="ChEBI" id="CHEBI:43474"/>
        <dbReference type="ChEBI" id="CHEBI:57451"/>
        <dbReference type="ChEBI" id="CHEBI:456216"/>
        <dbReference type="EC" id="6.3.2.12"/>
    </reaction>
</comment>
<keyword evidence="13" id="KW-0460">Magnesium</keyword>
<feature type="domain" description="Mur ligase C-terminal" evidence="19">
    <location>
        <begin position="298"/>
        <end position="417"/>
    </location>
</feature>
<organism evidence="21 22">
    <name type="scientific">Romboutsia weinsteinii</name>
    <dbReference type="NCBI Taxonomy" id="2020949"/>
    <lineage>
        <taxon>Bacteria</taxon>
        <taxon>Bacillati</taxon>
        <taxon>Bacillota</taxon>
        <taxon>Clostridia</taxon>
        <taxon>Peptostreptococcales</taxon>
        <taxon>Peptostreptococcaceae</taxon>
        <taxon>Romboutsia</taxon>
    </lineage>
</organism>
<name>A0A371IXA6_9FIRM</name>
<keyword evidence="12 18" id="KW-0067">ATP-binding</keyword>
<evidence type="ECO:0000256" key="17">
    <source>
        <dbReference type="ARBA" id="ARBA00049161"/>
    </source>
</evidence>
<keyword evidence="22" id="KW-1185">Reference proteome</keyword>
<keyword evidence="9 18" id="KW-0436">Ligase</keyword>
<evidence type="ECO:0000259" key="20">
    <source>
        <dbReference type="Pfam" id="PF08245"/>
    </source>
</evidence>
<dbReference type="FunFam" id="3.40.1190.10:FF:000004">
    <property type="entry name" value="Dihydrofolate synthase/folylpolyglutamate synthase"/>
    <property type="match status" value="1"/>
</dbReference>
<evidence type="ECO:0000256" key="1">
    <source>
        <dbReference type="ARBA" id="ARBA00001946"/>
    </source>
</evidence>
<evidence type="ECO:0000256" key="8">
    <source>
        <dbReference type="ARBA" id="ARBA00019357"/>
    </source>
</evidence>
<evidence type="ECO:0000256" key="15">
    <source>
        <dbReference type="ARBA" id="ARBA00030592"/>
    </source>
</evidence>
<evidence type="ECO:0000256" key="2">
    <source>
        <dbReference type="ARBA" id="ARBA00004799"/>
    </source>
</evidence>
<comment type="similarity">
    <text evidence="4 18">Belongs to the folylpolyglutamate synthase family.</text>
</comment>
<sequence length="437" mass="49005">MNYQESLKYIAESHKFGVRLGLDNSIKLLELLGNPHKNLNIIHVAGTNGKGSTCSFVSNILREGGYKVGLYTSPFLETFTERIRVNGENIPQEDVARIITIIKEKIEIMVEEGYYNPTEFEIVTAMAFYYYNEQNVDFVALEVGMGGRYDATNVIENSLVSVIVSVSLDHVGILGDTVSKIAYEKAGIIKENGASIVYKQSKEAEDVIKEVCKEKNAMYIEVPFDSVEVKKSDIYSQIYSCTIGEEEYDDLEIRLIGDHQINNSMMALSVIKYIKENKGIEISEEAIREGLIKTQWPGRIEKISENPMFIIDGAHNEDGAKSLAKALEKNFSGKQLTLLIGMLEDKDINSVLKILIPRFNRVITTTPDNPRAMNCEELAKKISEYVPNVISKPTIEEAVKYTLETSTLEDVIISAGSLYMIGAVRTLVKNTMLQYQD</sequence>
<dbReference type="Gene3D" id="3.40.1190.10">
    <property type="entry name" value="Mur-like, catalytic domain"/>
    <property type="match status" value="1"/>
</dbReference>
<dbReference type="InterPro" id="IPR036565">
    <property type="entry name" value="Mur-like_cat_sf"/>
</dbReference>
<dbReference type="EC" id="6.3.2.12" evidence="6"/>
<dbReference type="PANTHER" id="PTHR11136">
    <property type="entry name" value="FOLYLPOLYGLUTAMATE SYNTHASE-RELATED"/>
    <property type="match status" value="1"/>
</dbReference>
<dbReference type="Pfam" id="PF08245">
    <property type="entry name" value="Mur_ligase_M"/>
    <property type="match status" value="1"/>
</dbReference>